<dbReference type="Gene3D" id="3.80.10.10">
    <property type="entry name" value="Ribonuclease Inhibitor"/>
    <property type="match status" value="2"/>
</dbReference>
<evidence type="ECO:0000256" key="4">
    <source>
        <dbReference type="ARBA" id="ARBA00022801"/>
    </source>
</evidence>
<keyword evidence="5" id="KW-0611">Plant defense</keyword>
<evidence type="ECO:0000259" key="8">
    <source>
        <dbReference type="PROSITE" id="PS50104"/>
    </source>
</evidence>
<protein>
    <recommendedName>
        <fullName evidence="1">ADP-ribosyl cyclase/cyclic ADP-ribose hydrolase</fullName>
        <ecNumber evidence="1">3.2.2.6</ecNumber>
    </recommendedName>
</protein>
<dbReference type="GO" id="GO:0007165">
    <property type="term" value="P:signal transduction"/>
    <property type="evidence" value="ECO:0007669"/>
    <property type="project" value="InterPro"/>
</dbReference>
<dbReference type="GO" id="GO:0051707">
    <property type="term" value="P:response to other organism"/>
    <property type="evidence" value="ECO:0007669"/>
    <property type="project" value="UniProtKB-ARBA"/>
</dbReference>
<evidence type="ECO:0000256" key="5">
    <source>
        <dbReference type="ARBA" id="ARBA00022821"/>
    </source>
</evidence>
<dbReference type="Proteomes" id="UP000245207">
    <property type="component" value="Unassembled WGS sequence"/>
</dbReference>
<organism evidence="9 10">
    <name type="scientific">Artemisia annua</name>
    <name type="common">Sweet wormwood</name>
    <dbReference type="NCBI Taxonomy" id="35608"/>
    <lineage>
        <taxon>Eukaryota</taxon>
        <taxon>Viridiplantae</taxon>
        <taxon>Streptophyta</taxon>
        <taxon>Embryophyta</taxon>
        <taxon>Tracheophyta</taxon>
        <taxon>Spermatophyta</taxon>
        <taxon>Magnoliopsida</taxon>
        <taxon>eudicotyledons</taxon>
        <taxon>Gunneridae</taxon>
        <taxon>Pentapetalae</taxon>
        <taxon>asterids</taxon>
        <taxon>campanulids</taxon>
        <taxon>Asterales</taxon>
        <taxon>Asteraceae</taxon>
        <taxon>Asteroideae</taxon>
        <taxon>Anthemideae</taxon>
        <taxon>Artemisiinae</taxon>
        <taxon>Artemisia</taxon>
    </lineage>
</organism>
<dbReference type="InterPro" id="IPR044974">
    <property type="entry name" value="Disease_R_plants"/>
</dbReference>
<comment type="catalytic activity">
    <reaction evidence="7">
        <text>NAD(+) + H2O = ADP-D-ribose + nicotinamide + H(+)</text>
        <dbReference type="Rhea" id="RHEA:16301"/>
        <dbReference type="ChEBI" id="CHEBI:15377"/>
        <dbReference type="ChEBI" id="CHEBI:15378"/>
        <dbReference type="ChEBI" id="CHEBI:17154"/>
        <dbReference type="ChEBI" id="CHEBI:57540"/>
        <dbReference type="ChEBI" id="CHEBI:57967"/>
        <dbReference type="EC" id="3.2.2.6"/>
    </reaction>
    <physiologicalReaction direction="left-to-right" evidence="7">
        <dbReference type="Rhea" id="RHEA:16302"/>
    </physiologicalReaction>
</comment>
<dbReference type="PROSITE" id="PS50104">
    <property type="entry name" value="TIR"/>
    <property type="match status" value="1"/>
</dbReference>
<evidence type="ECO:0000256" key="1">
    <source>
        <dbReference type="ARBA" id="ARBA00011982"/>
    </source>
</evidence>
<keyword evidence="10" id="KW-1185">Reference proteome</keyword>
<evidence type="ECO:0000313" key="10">
    <source>
        <dbReference type="Proteomes" id="UP000245207"/>
    </source>
</evidence>
<dbReference type="FunFam" id="3.40.50.10140:FF:000007">
    <property type="entry name" value="Disease resistance protein (TIR-NBS-LRR class)"/>
    <property type="match status" value="1"/>
</dbReference>
<keyword evidence="4" id="KW-0378">Hydrolase</keyword>
<evidence type="ECO:0000256" key="6">
    <source>
        <dbReference type="ARBA" id="ARBA00023027"/>
    </source>
</evidence>
<dbReference type="SUPFAM" id="SSF52200">
    <property type="entry name" value="Toll/Interleukin receptor TIR domain"/>
    <property type="match status" value="1"/>
</dbReference>
<dbReference type="PRINTS" id="PR00364">
    <property type="entry name" value="DISEASERSIST"/>
</dbReference>
<sequence>MAAFSIPYQWKYDVFVSFRGEDIRKNFMDHLFNNFKQKGIHAFRDDRELPKGEEISPHLYKAIEESRFLIVIFSKDYASSSWCMRELVKILQCKKMGKPKHEVQIVFYDVKPDVLRKQTGSYVGAFDKHDVSSRTSRTEVDKWREALSNAANLSGWDLQDMTNGYESKFIDSISREILKRLCDGPLHVGENLVGIDIHFEKLNLSRFIGSHKVNMLGICGISGIGKTTLTKAIYNLMYVHFEGSCFCEDVKEVEEKQSLTQVQMQMIGKIMKTDDLQISNVGDGSMVIKQRMACKPILLVLDDVNNVNQLEALAGSPDWFFPGSLIIFTGKDKQLLTSHRVDEIYEMGNLDECEALELFSLYAFGKRNPTKYFEELASQVIIHLQGHPLALKIFGRLLYKQSVDVWKSELDRLQRYPNSEIVQKLRPSFDSLASDQKTMFLDIACAFIGENKDFVASVLDGRHCSANAIIEVLADKFLITVSARNMSLQMHELIQSMAREIVREEFIMTGKQRRLCISSAIYNASSVKKVAMTEAIEVLVLLLRESSKKVHINANSFADMKNLRILKIYAEKKFDQKVELKGYNVKYSGSLDFLSNDLSLFCWHGCPFKYLPSDFYPENIVVIDLSYSNIKQLLTTPKCLRRLKIMKLRYCYNLTTTPDFSEITSLEELDLEGCVNMLTVHPSIGMLKRLVILNMRDCRRARSFPSKVEMDSLQVLNLSGCLNVNQQPEAFWSRWCTSIPSFIWNQQHPQRSLSLTGLHMLKSLNLSYCNLVQVSDAIGGLSFLKKLHLEGNNLLEVPKSIGGLSCLMSLNLKGNNFTSLPGSLTQLSSLTWLQVDGCKKLEVLPELPHSLGYLNARDCTSLCSITGSNPVMSKRSSYLYNCPKLFKNLAIDSQVSISETECLDSLVTSQGYTNQFFSFLQYARIQNNRCGLFGLQGSSIDNMDTYYHGNSIPNWFTNKSIGNHVKVELPLDWSFSKLRGFGTCIVFKRKKSSTDFGYFVKNFDGAYLGACGPFYYKSYIQGMPIRIDESDMIWLHYTTSEIRTLEEAKNFVTFCFGESEEIEVKECGVRVFCDEDLDQEADLSMFQDLPNLSQRGGAFYLFGEYGEINWSW</sequence>
<evidence type="ECO:0000256" key="2">
    <source>
        <dbReference type="ARBA" id="ARBA00022614"/>
    </source>
</evidence>
<dbReference type="GO" id="GO:0043531">
    <property type="term" value="F:ADP binding"/>
    <property type="evidence" value="ECO:0007669"/>
    <property type="project" value="InterPro"/>
</dbReference>
<dbReference type="EC" id="3.2.2.6" evidence="1"/>
<dbReference type="InterPro" id="IPR003593">
    <property type="entry name" value="AAA+_ATPase"/>
</dbReference>
<dbReference type="InterPro" id="IPR042197">
    <property type="entry name" value="Apaf_helical"/>
</dbReference>
<keyword evidence="6" id="KW-0520">NAD</keyword>
<dbReference type="SUPFAM" id="SSF52540">
    <property type="entry name" value="P-loop containing nucleoside triphosphate hydrolases"/>
    <property type="match status" value="1"/>
</dbReference>
<dbReference type="SMART" id="SM00255">
    <property type="entry name" value="TIR"/>
    <property type="match status" value="1"/>
</dbReference>
<accession>A0A2U1MHJ4</accession>
<dbReference type="AlphaFoldDB" id="A0A2U1MHJ4"/>
<dbReference type="Gene3D" id="3.40.50.10140">
    <property type="entry name" value="Toll/interleukin-1 receptor homology (TIR) domain"/>
    <property type="match status" value="1"/>
</dbReference>
<dbReference type="InterPro" id="IPR045344">
    <property type="entry name" value="C-JID"/>
</dbReference>
<dbReference type="InterPro" id="IPR035897">
    <property type="entry name" value="Toll_tir_struct_dom_sf"/>
</dbReference>
<dbReference type="SUPFAM" id="SSF52058">
    <property type="entry name" value="L domain-like"/>
    <property type="match status" value="1"/>
</dbReference>
<gene>
    <name evidence="9" type="ORF">CTI12_AA370960</name>
</gene>
<keyword evidence="2" id="KW-0433">Leucine-rich repeat</keyword>
<evidence type="ECO:0000256" key="3">
    <source>
        <dbReference type="ARBA" id="ARBA00022737"/>
    </source>
</evidence>
<dbReference type="InterPro" id="IPR003591">
    <property type="entry name" value="Leu-rich_rpt_typical-subtyp"/>
</dbReference>
<dbReference type="InterPro" id="IPR000157">
    <property type="entry name" value="TIR_dom"/>
</dbReference>
<evidence type="ECO:0000256" key="7">
    <source>
        <dbReference type="ARBA" id="ARBA00047304"/>
    </source>
</evidence>
<keyword evidence="3" id="KW-0677">Repeat</keyword>
<dbReference type="InterPro" id="IPR002182">
    <property type="entry name" value="NB-ARC"/>
</dbReference>
<dbReference type="Gene3D" id="1.10.8.430">
    <property type="entry name" value="Helical domain of apoptotic protease-activating factors"/>
    <property type="match status" value="1"/>
</dbReference>
<comment type="caution">
    <text evidence="9">The sequence shown here is derived from an EMBL/GenBank/DDBJ whole genome shotgun (WGS) entry which is preliminary data.</text>
</comment>
<dbReference type="InterPro" id="IPR058192">
    <property type="entry name" value="WHD_ROQ1-like"/>
</dbReference>
<proteinExistence type="predicted"/>
<dbReference type="Pfam" id="PF00931">
    <property type="entry name" value="NB-ARC"/>
    <property type="match status" value="1"/>
</dbReference>
<dbReference type="InterPro" id="IPR027417">
    <property type="entry name" value="P-loop_NTPase"/>
</dbReference>
<dbReference type="GO" id="GO:0006952">
    <property type="term" value="P:defense response"/>
    <property type="evidence" value="ECO:0007669"/>
    <property type="project" value="UniProtKB-KW"/>
</dbReference>
<dbReference type="InterPro" id="IPR055414">
    <property type="entry name" value="LRR_R13L4/SHOC2-like"/>
</dbReference>
<dbReference type="Pfam" id="PF23282">
    <property type="entry name" value="WHD_ROQ1"/>
    <property type="match status" value="1"/>
</dbReference>
<dbReference type="Pfam" id="PF23598">
    <property type="entry name" value="LRR_14"/>
    <property type="match status" value="1"/>
</dbReference>
<dbReference type="SMART" id="SM00369">
    <property type="entry name" value="LRR_TYP"/>
    <property type="match status" value="3"/>
</dbReference>
<evidence type="ECO:0000313" key="9">
    <source>
        <dbReference type="EMBL" id="PWA60735.1"/>
    </source>
</evidence>
<dbReference type="InterPro" id="IPR032675">
    <property type="entry name" value="LRR_dom_sf"/>
</dbReference>
<dbReference type="Pfam" id="PF01582">
    <property type="entry name" value="TIR"/>
    <property type="match status" value="1"/>
</dbReference>
<dbReference type="Pfam" id="PF20160">
    <property type="entry name" value="C-JID"/>
    <property type="match status" value="1"/>
</dbReference>
<dbReference type="GO" id="GO:0061809">
    <property type="term" value="F:NAD+ nucleosidase activity, cyclic ADP-ribose generating"/>
    <property type="evidence" value="ECO:0007669"/>
    <property type="project" value="UniProtKB-EC"/>
</dbReference>
<dbReference type="PANTHER" id="PTHR11017:SF573">
    <property type="entry name" value="ADP-RIBOSYL CYCLASE_CYCLIC ADP-RIBOSE HYDROLASE"/>
    <property type="match status" value="1"/>
</dbReference>
<name>A0A2U1MHJ4_ARTAN</name>
<reference evidence="9 10" key="1">
    <citation type="journal article" date="2018" name="Mol. Plant">
        <title>The genome of Artemisia annua provides insight into the evolution of Asteraceae family and artemisinin biosynthesis.</title>
        <authorList>
            <person name="Shen Q."/>
            <person name="Zhang L."/>
            <person name="Liao Z."/>
            <person name="Wang S."/>
            <person name="Yan T."/>
            <person name="Shi P."/>
            <person name="Liu M."/>
            <person name="Fu X."/>
            <person name="Pan Q."/>
            <person name="Wang Y."/>
            <person name="Lv Z."/>
            <person name="Lu X."/>
            <person name="Zhang F."/>
            <person name="Jiang W."/>
            <person name="Ma Y."/>
            <person name="Chen M."/>
            <person name="Hao X."/>
            <person name="Li L."/>
            <person name="Tang Y."/>
            <person name="Lv G."/>
            <person name="Zhou Y."/>
            <person name="Sun X."/>
            <person name="Brodelius P.E."/>
            <person name="Rose J.K.C."/>
            <person name="Tang K."/>
        </authorList>
    </citation>
    <scope>NUCLEOTIDE SEQUENCE [LARGE SCALE GENOMIC DNA]</scope>
    <source>
        <strain evidence="10">cv. Huhao1</strain>
        <tissue evidence="9">Leaf</tissue>
    </source>
</reference>
<dbReference type="Gene3D" id="3.40.50.300">
    <property type="entry name" value="P-loop containing nucleotide triphosphate hydrolases"/>
    <property type="match status" value="1"/>
</dbReference>
<dbReference type="SMART" id="SM00382">
    <property type="entry name" value="AAA"/>
    <property type="match status" value="1"/>
</dbReference>
<dbReference type="PANTHER" id="PTHR11017">
    <property type="entry name" value="LEUCINE-RICH REPEAT-CONTAINING PROTEIN"/>
    <property type="match status" value="1"/>
</dbReference>
<dbReference type="OrthoDB" id="1357022at2759"/>
<dbReference type="EMBL" id="PKPP01005280">
    <property type="protein sequence ID" value="PWA60735.1"/>
    <property type="molecule type" value="Genomic_DNA"/>
</dbReference>
<feature type="domain" description="TIR" evidence="8">
    <location>
        <begin position="10"/>
        <end position="181"/>
    </location>
</feature>